<dbReference type="PROSITE" id="PS51257">
    <property type="entry name" value="PROKAR_LIPOPROTEIN"/>
    <property type="match status" value="1"/>
</dbReference>
<name>G9EQU9_9GAMM</name>
<dbReference type="OrthoDB" id="5639182at2"/>
<gene>
    <name evidence="2" type="ORF">LDG_7652</name>
</gene>
<evidence type="ECO:0000256" key="1">
    <source>
        <dbReference type="SAM" id="SignalP"/>
    </source>
</evidence>
<dbReference type="STRING" id="658187.LDG_7652"/>
<reference evidence="2 3" key="1">
    <citation type="journal article" date="2011" name="BMC Genomics">
        <title>Insight into cross-talk between intra-amoebal pathogens.</title>
        <authorList>
            <person name="Gimenez G."/>
            <person name="Bertelli C."/>
            <person name="Moliner C."/>
            <person name="Robert C."/>
            <person name="Raoult D."/>
            <person name="Fournier P.E."/>
            <person name="Greub G."/>
        </authorList>
    </citation>
    <scope>NUCLEOTIDE SEQUENCE [LARGE SCALE GENOMIC DNA]</scope>
    <source>
        <strain evidence="2 3">LLAP12</strain>
    </source>
</reference>
<sequence>MIRRIFAVLMCFFSLSAFAACTNAVPTDNPAFCASFKTAATCYCAVSGLPPMMCQDMNMLYARLISVFGSLQKACEYQRYTSPQDCMDNWNCYRLGGVDSRGRICSSTRLACQ</sequence>
<dbReference type="EMBL" id="JH413832">
    <property type="protein sequence ID" value="EHL30320.1"/>
    <property type="molecule type" value="Genomic_DNA"/>
</dbReference>
<feature type="chain" id="PRO_5003520946" description="Lipoprotein" evidence="1">
    <location>
        <begin position="20"/>
        <end position="113"/>
    </location>
</feature>
<protein>
    <recommendedName>
        <fullName evidence="4">Lipoprotein</fullName>
    </recommendedName>
</protein>
<organism evidence="2 3">
    <name type="scientific">Legionella drancourtii LLAP12</name>
    <dbReference type="NCBI Taxonomy" id="658187"/>
    <lineage>
        <taxon>Bacteria</taxon>
        <taxon>Pseudomonadati</taxon>
        <taxon>Pseudomonadota</taxon>
        <taxon>Gammaproteobacteria</taxon>
        <taxon>Legionellales</taxon>
        <taxon>Legionellaceae</taxon>
        <taxon>Legionella</taxon>
    </lineage>
</organism>
<accession>G9EQU9</accession>
<dbReference type="HOGENOM" id="CLU_2142762_0_0_6"/>
<dbReference type="AlphaFoldDB" id="G9EQU9"/>
<dbReference type="RefSeq" id="WP_006871554.1">
    <property type="nucleotide sequence ID" value="NZ_JH413832.1"/>
</dbReference>
<evidence type="ECO:0000313" key="2">
    <source>
        <dbReference type="EMBL" id="EHL30320.1"/>
    </source>
</evidence>
<keyword evidence="1" id="KW-0732">Signal</keyword>
<evidence type="ECO:0000313" key="3">
    <source>
        <dbReference type="Proteomes" id="UP000002770"/>
    </source>
</evidence>
<dbReference type="InParanoid" id="G9EQU9"/>
<keyword evidence="3" id="KW-1185">Reference proteome</keyword>
<proteinExistence type="predicted"/>
<dbReference type="eggNOG" id="ENOG5032CK0">
    <property type="taxonomic scope" value="Bacteria"/>
</dbReference>
<feature type="signal peptide" evidence="1">
    <location>
        <begin position="1"/>
        <end position="19"/>
    </location>
</feature>
<dbReference type="Proteomes" id="UP000002770">
    <property type="component" value="Unassembled WGS sequence"/>
</dbReference>
<evidence type="ECO:0008006" key="4">
    <source>
        <dbReference type="Google" id="ProtNLM"/>
    </source>
</evidence>